<feature type="compositionally biased region" description="Low complexity" evidence="1">
    <location>
        <begin position="109"/>
        <end position="120"/>
    </location>
</feature>
<feature type="region of interest" description="Disordered" evidence="1">
    <location>
        <begin position="42"/>
        <end position="74"/>
    </location>
</feature>
<evidence type="ECO:0000256" key="2">
    <source>
        <dbReference type="SAM" id="SignalP"/>
    </source>
</evidence>
<keyword evidence="2" id="KW-0732">Signal</keyword>
<dbReference type="KEGG" id="sre:PTSG_02158"/>
<feature type="compositionally biased region" description="Basic and acidic residues" evidence="1">
    <location>
        <begin position="226"/>
        <end position="241"/>
    </location>
</feature>
<dbReference type="EMBL" id="GL832959">
    <property type="protein sequence ID" value="EGD81437.1"/>
    <property type="molecule type" value="Genomic_DNA"/>
</dbReference>
<proteinExistence type="predicted"/>
<feature type="region of interest" description="Disordered" evidence="1">
    <location>
        <begin position="145"/>
        <end position="252"/>
    </location>
</feature>
<feature type="compositionally biased region" description="Polar residues" evidence="1">
    <location>
        <begin position="97"/>
        <end position="108"/>
    </location>
</feature>
<dbReference type="InterPro" id="IPR017025">
    <property type="entry name" value="Cancer-assoc_antigen_RCAS1"/>
</dbReference>
<sequence>MWCWDVVVLFLRLFRRRLLAILGLGKAKADEPLLPMQVTAGASTSSSAGSASHLQRPAGGSSASMPTTSRIGTLGNEADSWAASWGEDDASTPALQHSQYNRHQQSHFTSEPTDNTPTTHTPDKAQQMLQRIEQRKIDNLFAEMEPEHTTAPTVDLTETLGDASGDADQPSQRLAMDDAFGKGDLVDWDEGGDSDGWEDPSDDIDLKDVQATLRAQKQRERQRRRQEREERLRKKKQDSGKHKSLATRTHTT</sequence>
<feature type="chain" id="PRO_5003290656" evidence="2">
    <location>
        <begin position="30"/>
        <end position="252"/>
    </location>
</feature>
<evidence type="ECO:0000313" key="3">
    <source>
        <dbReference type="EMBL" id="EGD81437.1"/>
    </source>
</evidence>
<feature type="compositionally biased region" description="Basic and acidic residues" evidence="1">
    <location>
        <begin position="175"/>
        <end position="185"/>
    </location>
</feature>
<protein>
    <submittedName>
        <fullName evidence="3">Uncharacterized protein</fullName>
    </submittedName>
</protein>
<keyword evidence="4" id="KW-1185">Reference proteome</keyword>
<feature type="compositionally biased region" description="Acidic residues" evidence="1">
    <location>
        <begin position="186"/>
        <end position="205"/>
    </location>
</feature>
<feature type="signal peptide" evidence="2">
    <location>
        <begin position="1"/>
        <end position="29"/>
    </location>
</feature>
<dbReference type="PANTHER" id="PTHR15208:SF2">
    <property type="entry name" value="RECEPTOR-BINDING CANCER ANTIGEN EXPRESSED ON SISO CELLS"/>
    <property type="match status" value="1"/>
</dbReference>
<feature type="compositionally biased region" description="Polar residues" evidence="1">
    <location>
        <begin position="61"/>
        <end position="71"/>
    </location>
</feature>
<dbReference type="RefSeq" id="XP_004996641.1">
    <property type="nucleotide sequence ID" value="XM_004996584.1"/>
</dbReference>
<name>F2U1D5_SALR5</name>
<organism evidence="3 4">
    <name type="scientific">Salpingoeca rosetta (strain ATCC 50818 / BSB-021)</name>
    <dbReference type="NCBI Taxonomy" id="946362"/>
    <lineage>
        <taxon>Eukaryota</taxon>
        <taxon>Choanoflagellata</taxon>
        <taxon>Craspedida</taxon>
        <taxon>Salpingoecidae</taxon>
        <taxon>Salpingoeca</taxon>
    </lineage>
</organism>
<dbReference type="InParanoid" id="F2U1D5"/>
<evidence type="ECO:0000313" key="4">
    <source>
        <dbReference type="Proteomes" id="UP000007799"/>
    </source>
</evidence>
<reference evidence="3" key="1">
    <citation type="submission" date="2009-08" db="EMBL/GenBank/DDBJ databases">
        <title>Annotation of Salpingoeca rosetta.</title>
        <authorList>
            <consortium name="The Broad Institute Genome Sequencing Platform"/>
            <person name="Russ C."/>
            <person name="Cuomo C."/>
            <person name="Burger G."/>
            <person name="Gray M.W."/>
            <person name="Holland P.W.H."/>
            <person name="King N."/>
            <person name="Lang F.B.F."/>
            <person name="Roger A.J."/>
            <person name="Ruiz-Trillo I."/>
            <person name="Young S.K."/>
            <person name="Zeng Q."/>
            <person name="Gargeya S."/>
            <person name="Alvarado L."/>
            <person name="Berlin A."/>
            <person name="Chapman S.B."/>
            <person name="Chen Z."/>
            <person name="Freedman E."/>
            <person name="Gellesch M."/>
            <person name="Goldberg J."/>
            <person name="Griggs A."/>
            <person name="Gujja S."/>
            <person name="Heilman E."/>
            <person name="Heiman D."/>
            <person name="Howarth C."/>
            <person name="Mehta T."/>
            <person name="Neiman D."/>
            <person name="Pearson M."/>
            <person name="Roberts A."/>
            <person name="Saif S."/>
            <person name="Shea T."/>
            <person name="Shenoy N."/>
            <person name="Sisk P."/>
            <person name="Stolte C."/>
            <person name="Sykes S."/>
            <person name="White J."/>
            <person name="Yandava C."/>
            <person name="Haas B."/>
            <person name="Nusbaum C."/>
            <person name="Birren B."/>
        </authorList>
    </citation>
    <scope>NUCLEOTIDE SEQUENCE</scope>
    <source>
        <strain evidence="3">ATCC 50818</strain>
    </source>
</reference>
<accession>F2U1D5</accession>
<feature type="compositionally biased region" description="Low complexity" evidence="1">
    <location>
        <begin position="42"/>
        <end position="52"/>
    </location>
</feature>
<feature type="region of interest" description="Disordered" evidence="1">
    <location>
        <begin position="97"/>
        <end position="124"/>
    </location>
</feature>
<gene>
    <name evidence="3" type="ORF">PTSG_02158</name>
</gene>
<dbReference type="GO" id="GO:0030141">
    <property type="term" value="C:secretory granule"/>
    <property type="evidence" value="ECO:0007669"/>
    <property type="project" value="TreeGrafter"/>
</dbReference>
<dbReference type="AlphaFoldDB" id="F2U1D5"/>
<dbReference type="GeneID" id="16077233"/>
<evidence type="ECO:0000256" key="1">
    <source>
        <dbReference type="SAM" id="MobiDB-lite"/>
    </source>
</evidence>
<dbReference type="PANTHER" id="PTHR15208">
    <property type="entry name" value="RECEPTOR-BINDING CANCER ANTIGEN EXPRESSED ON SISO CELLS CANCER ASSOCIATED SURFACE ANTIGEN RCAS1 ESTROGEN RECEPTOR-BINDING FRAGMENT- ASSOCIATED GENE 9 PROTEIN"/>
    <property type="match status" value="1"/>
</dbReference>
<dbReference type="Proteomes" id="UP000007799">
    <property type="component" value="Unassembled WGS sequence"/>
</dbReference>